<sequence length="295" mass="33765">MATDNPFESYENPFSDPYVPSGGQTDNFNNNYGNSGSDFLNSCQQIKEQINQYKSYSNQLQDLQQRQINSVSESAKQDALYEIDNITIEMKSLQFEIKNNIENAKLIINRSDPDMVNQINNLNRLFRSALKTVIIDEDKFKENITNQAVEQYQIINPDASYNQAQEFVLQNGTDDVFQNSLEMQNRKAEAMEVYQNVKYRHDELIKIQEMAATLNQMFNDLQDIVLEQDEYLNNANLNIDSAQRELEKGDANVIQATNISKKNRKCKWIIICLCILLALIIVGLVVGLVKGLSGH</sequence>
<dbReference type="InterPro" id="IPR010989">
    <property type="entry name" value="SNARE"/>
</dbReference>
<keyword evidence="4" id="KW-0472">Membrane</keyword>
<feature type="transmembrane region" description="Helical" evidence="4">
    <location>
        <begin position="268"/>
        <end position="289"/>
    </location>
</feature>
<dbReference type="InterPro" id="IPR045242">
    <property type="entry name" value="Syntaxin"/>
</dbReference>
<evidence type="ECO:0000313" key="7">
    <source>
        <dbReference type="Proteomes" id="UP001378960"/>
    </source>
</evidence>
<dbReference type="GO" id="GO:0006906">
    <property type="term" value="P:vesicle fusion"/>
    <property type="evidence" value="ECO:0007669"/>
    <property type="project" value="TreeGrafter"/>
</dbReference>
<evidence type="ECO:0000256" key="4">
    <source>
        <dbReference type="SAM" id="Phobius"/>
    </source>
</evidence>
<comment type="similarity">
    <text evidence="2">Belongs to the syntaxin family.</text>
</comment>
<dbReference type="GO" id="GO:0005484">
    <property type="term" value="F:SNAP receptor activity"/>
    <property type="evidence" value="ECO:0007669"/>
    <property type="project" value="TreeGrafter"/>
</dbReference>
<keyword evidence="4" id="KW-1133">Transmembrane helix</keyword>
<name>A0AAV5R4C1_PICKL</name>
<dbReference type="AlphaFoldDB" id="A0AAV5R4C1"/>
<dbReference type="SUPFAM" id="SSF47661">
    <property type="entry name" value="t-snare proteins"/>
    <property type="match status" value="1"/>
</dbReference>
<feature type="domain" description="T-SNARE coiled-coil homology" evidence="5">
    <location>
        <begin position="194"/>
        <end position="256"/>
    </location>
</feature>
<dbReference type="GO" id="GO:0006886">
    <property type="term" value="P:intracellular protein transport"/>
    <property type="evidence" value="ECO:0007669"/>
    <property type="project" value="TreeGrafter"/>
</dbReference>
<evidence type="ECO:0000313" key="6">
    <source>
        <dbReference type="EMBL" id="GMM46404.1"/>
    </source>
</evidence>
<evidence type="ECO:0000256" key="3">
    <source>
        <dbReference type="SAM" id="MobiDB-lite"/>
    </source>
</evidence>
<dbReference type="GO" id="GO:0005886">
    <property type="term" value="C:plasma membrane"/>
    <property type="evidence" value="ECO:0007669"/>
    <property type="project" value="TreeGrafter"/>
</dbReference>
<dbReference type="EMBL" id="BTGB01000003">
    <property type="protein sequence ID" value="GMM46404.1"/>
    <property type="molecule type" value="Genomic_DNA"/>
</dbReference>
<protein>
    <submittedName>
        <fullName evidence="6">Syntaxin</fullName>
    </submittedName>
</protein>
<proteinExistence type="inferred from homology"/>
<feature type="region of interest" description="Disordered" evidence="3">
    <location>
        <begin position="1"/>
        <end position="28"/>
    </location>
</feature>
<evidence type="ECO:0000259" key="5">
    <source>
        <dbReference type="PROSITE" id="PS50192"/>
    </source>
</evidence>
<keyword evidence="4" id="KW-0812">Transmembrane</keyword>
<keyword evidence="7" id="KW-1185">Reference proteome</keyword>
<evidence type="ECO:0000256" key="1">
    <source>
        <dbReference type="ARBA" id="ARBA00004211"/>
    </source>
</evidence>
<dbReference type="PANTHER" id="PTHR19957">
    <property type="entry name" value="SYNTAXIN"/>
    <property type="match status" value="1"/>
</dbReference>
<dbReference type="GO" id="GO:0000149">
    <property type="term" value="F:SNARE binding"/>
    <property type="evidence" value="ECO:0007669"/>
    <property type="project" value="TreeGrafter"/>
</dbReference>
<dbReference type="GO" id="GO:0006887">
    <property type="term" value="P:exocytosis"/>
    <property type="evidence" value="ECO:0007669"/>
    <property type="project" value="TreeGrafter"/>
</dbReference>
<accession>A0AAV5R4C1</accession>
<comment type="caution">
    <text evidence="6">The sequence shown here is derived from an EMBL/GenBank/DDBJ whole genome shotgun (WGS) entry which is preliminary data.</text>
</comment>
<dbReference type="SMART" id="SM00397">
    <property type="entry name" value="t_SNARE"/>
    <property type="match status" value="1"/>
</dbReference>
<dbReference type="Proteomes" id="UP001378960">
    <property type="component" value="Unassembled WGS sequence"/>
</dbReference>
<gene>
    <name evidence="6" type="ORF">DAPK24_029790</name>
</gene>
<dbReference type="GO" id="GO:0031201">
    <property type="term" value="C:SNARE complex"/>
    <property type="evidence" value="ECO:0007669"/>
    <property type="project" value="TreeGrafter"/>
</dbReference>
<dbReference type="Gene3D" id="1.20.58.70">
    <property type="match status" value="1"/>
</dbReference>
<dbReference type="GO" id="GO:0012505">
    <property type="term" value="C:endomembrane system"/>
    <property type="evidence" value="ECO:0007669"/>
    <property type="project" value="TreeGrafter"/>
</dbReference>
<dbReference type="Pfam" id="PF05739">
    <property type="entry name" value="SNARE"/>
    <property type="match status" value="1"/>
</dbReference>
<dbReference type="GO" id="GO:0048278">
    <property type="term" value="P:vesicle docking"/>
    <property type="evidence" value="ECO:0007669"/>
    <property type="project" value="TreeGrafter"/>
</dbReference>
<dbReference type="PANTHER" id="PTHR19957:SF307">
    <property type="entry name" value="PROTEIN SSO1-RELATED"/>
    <property type="match status" value="1"/>
</dbReference>
<dbReference type="PROSITE" id="PS50192">
    <property type="entry name" value="T_SNARE"/>
    <property type="match status" value="1"/>
</dbReference>
<comment type="subcellular location">
    <subcellularLocation>
        <location evidence="1">Membrane</location>
        <topology evidence="1">Single-pass type IV membrane protein</topology>
    </subcellularLocation>
</comment>
<organism evidence="6 7">
    <name type="scientific">Pichia kluyveri</name>
    <name type="common">Yeast</name>
    <dbReference type="NCBI Taxonomy" id="36015"/>
    <lineage>
        <taxon>Eukaryota</taxon>
        <taxon>Fungi</taxon>
        <taxon>Dikarya</taxon>
        <taxon>Ascomycota</taxon>
        <taxon>Saccharomycotina</taxon>
        <taxon>Pichiomycetes</taxon>
        <taxon>Pichiales</taxon>
        <taxon>Pichiaceae</taxon>
        <taxon>Pichia</taxon>
    </lineage>
</organism>
<dbReference type="InterPro" id="IPR000727">
    <property type="entry name" value="T_SNARE_dom"/>
</dbReference>
<evidence type="ECO:0000256" key="2">
    <source>
        <dbReference type="ARBA" id="ARBA00009063"/>
    </source>
</evidence>
<reference evidence="6 7" key="1">
    <citation type="journal article" date="2023" name="Elife">
        <title>Identification of key yeast species and microbe-microbe interactions impacting larval growth of Drosophila in the wild.</title>
        <authorList>
            <person name="Mure A."/>
            <person name="Sugiura Y."/>
            <person name="Maeda R."/>
            <person name="Honda K."/>
            <person name="Sakurai N."/>
            <person name="Takahashi Y."/>
            <person name="Watada M."/>
            <person name="Katoh T."/>
            <person name="Gotoh A."/>
            <person name="Gotoh Y."/>
            <person name="Taniguchi I."/>
            <person name="Nakamura K."/>
            <person name="Hayashi T."/>
            <person name="Katayama T."/>
            <person name="Uemura T."/>
            <person name="Hattori Y."/>
        </authorList>
    </citation>
    <scope>NUCLEOTIDE SEQUENCE [LARGE SCALE GENOMIC DNA]</scope>
    <source>
        <strain evidence="6 7">PK-24</strain>
    </source>
</reference>